<dbReference type="PIRSF" id="PIRSF006483">
    <property type="entry name" value="Membrane_protein_YitT"/>
    <property type="match status" value="1"/>
</dbReference>
<evidence type="ECO:0000256" key="4">
    <source>
        <dbReference type="ARBA" id="ARBA00022989"/>
    </source>
</evidence>
<feature type="transmembrane region" description="Helical" evidence="6">
    <location>
        <begin position="12"/>
        <end position="31"/>
    </location>
</feature>
<reference evidence="8 9" key="1">
    <citation type="submission" date="2016-07" db="EMBL/GenBank/DDBJ databases">
        <title>Genome and transcriptome analysis of iron-reducing fermentative bacteria Anoxybacter fermentans.</title>
        <authorList>
            <person name="Zeng X."/>
            <person name="Shao Z."/>
        </authorList>
    </citation>
    <scope>NUCLEOTIDE SEQUENCE [LARGE SCALE GENOMIC DNA]</scope>
    <source>
        <strain evidence="8 9">DY22613</strain>
    </source>
</reference>
<evidence type="ECO:0000256" key="1">
    <source>
        <dbReference type="ARBA" id="ARBA00004651"/>
    </source>
</evidence>
<keyword evidence="9" id="KW-1185">Reference proteome</keyword>
<evidence type="ECO:0000256" key="3">
    <source>
        <dbReference type="ARBA" id="ARBA00022692"/>
    </source>
</evidence>
<accession>A0A3S9SVA2</accession>
<comment type="subcellular location">
    <subcellularLocation>
        <location evidence="1">Cell membrane</location>
        <topology evidence="1">Multi-pass membrane protein</topology>
    </subcellularLocation>
</comment>
<dbReference type="InterPro" id="IPR019264">
    <property type="entry name" value="DUF2179"/>
</dbReference>
<dbReference type="Pfam" id="PF02588">
    <property type="entry name" value="YitT_membrane"/>
    <property type="match status" value="1"/>
</dbReference>
<evidence type="ECO:0000259" key="7">
    <source>
        <dbReference type="Pfam" id="PF10035"/>
    </source>
</evidence>
<dbReference type="EMBL" id="CP016379">
    <property type="protein sequence ID" value="AZR72199.1"/>
    <property type="molecule type" value="Genomic_DNA"/>
</dbReference>
<keyword evidence="2" id="KW-1003">Cell membrane</keyword>
<dbReference type="InterPro" id="IPR015867">
    <property type="entry name" value="N-reg_PII/ATP_PRibTrfase_C"/>
</dbReference>
<feature type="transmembrane region" description="Helical" evidence="6">
    <location>
        <begin position="162"/>
        <end position="184"/>
    </location>
</feature>
<evidence type="ECO:0000313" key="9">
    <source>
        <dbReference type="Proteomes" id="UP000267250"/>
    </source>
</evidence>
<dbReference type="AlphaFoldDB" id="A0A3S9SVA2"/>
<feature type="transmembrane region" description="Helical" evidence="6">
    <location>
        <begin position="108"/>
        <end position="126"/>
    </location>
</feature>
<dbReference type="PANTHER" id="PTHR33545">
    <property type="entry name" value="UPF0750 MEMBRANE PROTEIN YITT-RELATED"/>
    <property type="match status" value="1"/>
</dbReference>
<name>A0A3S9SVA2_9FIRM</name>
<dbReference type="PANTHER" id="PTHR33545:SF9">
    <property type="entry name" value="UPF0750 MEMBRANE PROTEIN YITE"/>
    <property type="match status" value="1"/>
</dbReference>
<dbReference type="InterPro" id="IPR003740">
    <property type="entry name" value="YitT"/>
</dbReference>
<keyword evidence="5 6" id="KW-0472">Membrane</keyword>
<gene>
    <name evidence="8" type="ORF">BBF96_01575</name>
</gene>
<feature type="transmembrane region" description="Helical" evidence="6">
    <location>
        <begin position="83"/>
        <end position="102"/>
    </location>
</feature>
<dbReference type="CDD" id="cd16380">
    <property type="entry name" value="YitT_C"/>
    <property type="match status" value="1"/>
</dbReference>
<evidence type="ECO:0000313" key="8">
    <source>
        <dbReference type="EMBL" id="AZR72199.1"/>
    </source>
</evidence>
<feature type="transmembrane region" description="Helical" evidence="6">
    <location>
        <begin position="138"/>
        <end position="156"/>
    </location>
</feature>
<dbReference type="Proteomes" id="UP000267250">
    <property type="component" value="Chromosome"/>
</dbReference>
<dbReference type="InterPro" id="IPR051461">
    <property type="entry name" value="UPF0750_membrane"/>
</dbReference>
<sequence length="285" mass="30711">MKDKIRQIIIDYLGIVIGSILIAVGLIIFLIPNRIAAGGVSGLATVIYYLFGFPVGIVMLIINIPLFLAGVKVLGKHVGFRTLFGIVVLSLATDLLTPYLPVLTKDPLLASLYGGGIVGLGLGIVFKSRGTTGGTDLIAALLHHFFPAFSIGQGLLLVDAMVIALAGIVFNAELALYAVLSIFVSSKVIDLIQEGLNLAKAVLIISDYSEEIRREILHKMDRGVTTLYGSGGYTGRKKNVLLVIVTRSEVTELKHLVHRIDPKSFVIITEVHEVMGEGFQEFLSN</sequence>
<dbReference type="KEGG" id="aft:BBF96_01575"/>
<evidence type="ECO:0000256" key="5">
    <source>
        <dbReference type="ARBA" id="ARBA00023136"/>
    </source>
</evidence>
<dbReference type="GO" id="GO:0005886">
    <property type="term" value="C:plasma membrane"/>
    <property type="evidence" value="ECO:0007669"/>
    <property type="project" value="UniProtKB-SubCell"/>
</dbReference>
<dbReference type="OrthoDB" id="3180973at2"/>
<evidence type="ECO:0000256" key="6">
    <source>
        <dbReference type="SAM" id="Phobius"/>
    </source>
</evidence>
<dbReference type="RefSeq" id="WP_127015528.1">
    <property type="nucleotide sequence ID" value="NZ_CP016379.1"/>
</dbReference>
<keyword evidence="3 6" id="KW-0812">Transmembrane</keyword>
<dbReference type="Gene3D" id="3.30.70.120">
    <property type="match status" value="1"/>
</dbReference>
<evidence type="ECO:0000256" key="2">
    <source>
        <dbReference type="ARBA" id="ARBA00022475"/>
    </source>
</evidence>
<proteinExistence type="predicted"/>
<feature type="domain" description="DUF2179" evidence="7">
    <location>
        <begin position="222"/>
        <end position="276"/>
    </location>
</feature>
<feature type="transmembrane region" description="Helical" evidence="6">
    <location>
        <begin position="46"/>
        <end position="71"/>
    </location>
</feature>
<organism evidence="8 9">
    <name type="scientific">Anoxybacter fermentans</name>
    <dbReference type="NCBI Taxonomy" id="1323375"/>
    <lineage>
        <taxon>Bacteria</taxon>
        <taxon>Bacillati</taxon>
        <taxon>Bacillota</taxon>
        <taxon>Clostridia</taxon>
        <taxon>Halanaerobiales</taxon>
        <taxon>Anoxybacter</taxon>
    </lineage>
</organism>
<protein>
    <recommendedName>
        <fullName evidence="7">DUF2179 domain-containing protein</fullName>
    </recommendedName>
</protein>
<dbReference type="Pfam" id="PF10035">
    <property type="entry name" value="DUF2179"/>
    <property type="match status" value="1"/>
</dbReference>
<keyword evidence="4 6" id="KW-1133">Transmembrane helix</keyword>